<dbReference type="PROSITE" id="PS00379">
    <property type="entry name" value="CDP_ALCOHOL_P_TRANSF"/>
    <property type="match status" value="1"/>
</dbReference>
<keyword evidence="3" id="KW-0812">Transmembrane</keyword>
<evidence type="ECO:0008006" key="6">
    <source>
        <dbReference type="Google" id="ProtNLM"/>
    </source>
</evidence>
<feature type="transmembrane region" description="Helical" evidence="3">
    <location>
        <begin position="132"/>
        <end position="150"/>
    </location>
</feature>
<protein>
    <recommendedName>
        <fullName evidence="6">CDP-alcohol phosphatidyltransferase family protein</fullName>
    </recommendedName>
</protein>
<keyword evidence="5" id="KW-1185">Reference proteome</keyword>
<feature type="transmembrane region" description="Helical" evidence="3">
    <location>
        <begin position="70"/>
        <end position="87"/>
    </location>
</feature>
<sequence>MEIPPLAEVRRLTEKRRDAWWTVLLVDPVATPLVRLTARWRWITPNGITWAALVMGLAAAACFAQGDRQWLVIGAIVYHISFIFDCMDGKLARLTGRGSEFGAWLDYVFDRVRVLICAVALMGGQYNRTDDVAYVWLALAVVFLDMLRYIDALQIFKVRQGMRQKLKQRAEAVNGTVPAHLADTSDVVDEAASEAEDATPQDAAPAPSLIVTQQSFIRRFTKYNRIRDFLIAHRIRTHLISGIEFQMAVFIIAPLIGAIMWTTVAAGALLLLFEFAIIYKLLLSTKDFERVMASYDDKPVAQEAEVQQGSPAMSR</sequence>
<dbReference type="AlphaFoldDB" id="A0A918PQ63"/>
<feature type="transmembrane region" description="Helical" evidence="3">
    <location>
        <begin position="47"/>
        <end position="64"/>
    </location>
</feature>
<comment type="caution">
    <text evidence="4">The sequence shown here is derived from an EMBL/GenBank/DDBJ whole genome shotgun (WGS) entry which is preliminary data.</text>
</comment>
<gene>
    <name evidence="4" type="ORF">GCM10010365_43340</name>
</gene>
<dbReference type="InterPro" id="IPR000462">
    <property type="entry name" value="CDP-OH_P_trans"/>
</dbReference>
<dbReference type="EMBL" id="BMVW01000008">
    <property type="protein sequence ID" value="GGZ18474.1"/>
    <property type="molecule type" value="Genomic_DNA"/>
</dbReference>
<proteinExistence type="inferred from homology"/>
<dbReference type="RefSeq" id="WP_189861582.1">
    <property type="nucleotide sequence ID" value="NZ_BMVW01000008.1"/>
</dbReference>
<dbReference type="Proteomes" id="UP000622166">
    <property type="component" value="Unassembled WGS sequence"/>
</dbReference>
<dbReference type="GO" id="GO:0008654">
    <property type="term" value="P:phospholipid biosynthetic process"/>
    <property type="evidence" value="ECO:0007669"/>
    <property type="project" value="InterPro"/>
</dbReference>
<feature type="transmembrane region" description="Helical" evidence="3">
    <location>
        <begin position="235"/>
        <end position="253"/>
    </location>
</feature>
<dbReference type="GO" id="GO:0016780">
    <property type="term" value="F:phosphotransferase activity, for other substituted phosphate groups"/>
    <property type="evidence" value="ECO:0007669"/>
    <property type="project" value="InterPro"/>
</dbReference>
<keyword evidence="3" id="KW-1133">Transmembrane helix</keyword>
<organism evidence="4 5">
    <name type="scientific">Streptomyces poonensis</name>
    <dbReference type="NCBI Taxonomy" id="68255"/>
    <lineage>
        <taxon>Bacteria</taxon>
        <taxon>Bacillati</taxon>
        <taxon>Actinomycetota</taxon>
        <taxon>Actinomycetes</taxon>
        <taxon>Kitasatosporales</taxon>
        <taxon>Streptomycetaceae</taxon>
        <taxon>Streptomyces</taxon>
    </lineage>
</organism>
<keyword evidence="1 2" id="KW-0808">Transferase</keyword>
<dbReference type="InterPro" id="IPR048254">
    <property type="entry name" value="CDP_ALCOHOL_P_TRANSF_CS"/>
</dbReference>
<dbReference type="GO" id="GO:0016020">
    <property type="term" value="C:membrane"/>
    <property type="evidence" value="ECO:0007669"/>
    <property type="project" value="InterPro"/>
</dbReference>
<accession>A0A918PQ63</accession>
<dbReference type="InterPro" id="IPR043130">
    <property type="entry name" value="CDP-OH_PTrfase_TM_dom"/>
</dbReference>
<reference evidence="4" key="1">
    <citation type="journal article" date="2014" name="Int. J. Syst. Evol. Microbiol.">
        <title>Complete genome sequence of Corynebacterium casei LMG S-19264T (=DSM 44701T), isolated from a smear-ripened cheese.</title>
        <authorList>
            <consortium name="US DOE Joint Genome Institute (JGI-PGF)"/>
            <person name="Walter F."/>
            <person name="Albersmeier A."/>
            <person name="Kalinowski J."/>
            <person name="Ruckert C."/>
        </authorList>
    </citation>
    <scope>NUCLEOTIDE SEQUENCE</scope>
    <source>
        <strain evidence="4">JCM 4815</strain>
    </source>
</reference>
<evidence type="ECO:0000313" key="4">
    <source>
        <dbReference type="EMBL" id="GGZ18474.1"/>
    </source>
</evidence>
<evidence type="ECO:0000313" key="5">
    <source>
        <dbReference type="Proteomes" id="UP000622166"/>
    </source>
</evidence>
<dbReference type="Gene3D" id="1.20.120.1760">
    <property type="match status" value="1"/>
</dbReference>
<feature type="transmembrane region" description="Helical" evidence="3">
    <location>
        <begin position="259"/>
        <end position="282"/>
    </location>
</feature>
<keyword evidence="3" id="KW-0472">Membrane</keyword>
<evidence type="ECO:0000256" key="3">
    <source>
        <dbReference type="SAM" id="Phobius"/>
    </source>
</evidence>
<name>A0A918PQ63_9ACTN</name>
<evidence type="ECO:0000256" key="2">
    <source>
        <dbReference type="RuleBase" id="RU003750"/>
    </source>
</evidence>
<dbReference type="Pfam" id="PF01066">
    <property type="entry name" value="CDP-OH_P_transf"/>
    <property type="match status" value="1"/>
</dbReference>
<evidence type="ECO:0000256" key="1">
    <source>
        <dbReference type="ARBA" id="ARBA00022679"/>
    </source>
</evidence>
<reference evidence="4" key="2">
    <citation type="submission" date="2020-09" db="EMBL/GenBank/DDBJ databases">
        <authorList>
            <person name="Sun Q."/>
            <person name="Ohkuma M."/>
        </authorList>
    </citation>
    <scope>NUCLEOTIDE SEQUENCE</scope>
    <source>
        <strain evidence="4">JCM 4815</strain>
    </source>
</reference>
<comment type="similarity">
    <text evidence="2">Belongs to the CDP-alcohol phosphatidyltransferase class-I family.</text>
</comment>